<dbReference type="InterPro" id="IPR001623">
    <property type="entry name" value="DnaJ_domain"/>
</dbReference>
<dbReference type="SMART" id="SM00271">
    <property type="entry name" value="DnaJ"/>
    <property type="match status" value="1"/>
</dbReference>
<feature type="zinc finger region" description="CR-type" evidence="12">
    <location>
        <begin position="118"/>
        <end position="200"/>
    </location>
</feature>
<dbReference type="PRINTS" id="PR00625">
    <property type="entry name" value="JDOMAIN"/>
</dbReference>
<dbReference type="RefSeq" id="WP_245867999.1">
    <property type="nucleotide sequence ID" value="NZ_CP026923.1"/>
</dbReference>
<keyword evidence="3 11" id="KW-0479">Metal-binding</keyword>
<name>A0A2L2BQ60_9MICO</name>
<dbReference type="InterPro" id="IPR012724">
    <property type="entry name" value="DnaJ"/>
</dbReference>
<dbReference type="CDD" id="cd10719">
    <property type="entry name" value="DnaJ_zf"/>
    <property type="match status" value="1"/>
</dbReference>
<comment type="domain">
    <text evidence="11">The J domain is necessary and sufficient to stimulate DnaK ATPase activity. Zinc center 1 plays an important role in the autonomous, DnaK-independent chaperone activity of DnaJ. Zinc center 2 is essential for interaction with DnaK and for DnaJ activity.</text>
</comment>
<comment type="subunit">
    <text evidence="11">Homodimer.</text>
</comment>
<dbReference type="Pfam" id="PF01556">
    <property type="entry name" value="DnaJ_C"/>
    <property type="match status" value="1"/>
</dbReference>
<evidence type="ECO:0000256" key="12">
    <source>
        <dbReference type="PROSITE-ProRule" id="PRU00546"/>
    </source>
</evidence>
<feature type="binding site" evidence="11">
    <location>
        <position position="191"/>
    </location>
    <ligand>
        <name>Zn(2+)</name>
        <dbReference type="ChEBI" id="CHEBI:29105"/>
        <label>1</label>
    </ligand>
</feature>
<evidence type="ECO:0000313" key="16">
    <source>
        <dbReference type="Proteomes" id="UP000243077"/>
    </source>
</evidence>
<dbReference type="PROSITE" id="PS50076">
    <property type="entry name" value="DNAJ_2"/>
    <property type="match status" value="1"/>
</dbReference>
<evidence type="ECO:0000256" key="4">
    <source>
        <dbReference type="ARBA" id="ARBA00022737"/>
    </source>
</evidence>
<dbReference type="Pfam" id="PF00226">
    <property type="entry name" value="DnaJ"/>
    <property type="match status" value="1"/>
</dbReference>
<dbReference type="GO" id="GO:0008270">
    <property type="term" value="F:zinc ion binding"/>
    <property type="evidence" value="ECO:0007669"/>
    <property type="project" value="UniProtKB-UniRule"/>
</dbReference>
<evidence type="ECO:0000313" key="15">
    <source>
        <dbReference type="EMBL" id="AVG23788.1"/>
    </source>
</evidence>
<dbReference type="SUPFAM" id="SSF49493">
    <property type="entry name" value="HSP40/DnaJ peptide-binding domain"/>
    <property type="match status" value="2"/>
</dbReference>
<feature type="binding site" evidence="11">
    <location>
        <position position="148"/>
    </location>
    <ligand>
        <name>Zn(2+)</name>
        <dbReference type="ChEBI" id="CHEBI:29105"/>
        <label>2</label>
    </ligand>
</feature>
<protein>
    <recommendedName>
        <fullName evidence="10 11">Chaperone protein DnaJ</fullName>
    </recommendedName>
</protein>
<organism evidence="15 16">
    <name type="scientific">Pontimonas salivibrio</name>
    <dbReference type="NCBI Taxonomy" id="1159327"/>
    <lineage>
        <taxon>Bacteria</taxon>
        <taxon>Bacillati</taxon>
        <taxon>Actinomycetota</taxon>
        <taxon>Actinomycetes</taxon>
        <taxon>Micrococcales</taxon>
        <taxon>Microbacteriaceae</taxon>
        <taxon>Pontimonas</taxon>
    </lineage>
</organism>
<dbReference type="PANTHER" id="PTHR43096">
    <property type="entry name" value="DNAJ HOMOLOG 1, MITOCHONDRIAL-RELATED"/>
    <property type="match status" value="1"/>
</dbReference>
<keyword evidence="1 11" id="KW-0963">Cytoplasm</keyword>
<evidence type="ECO:0000256" key="5">
    <source>
        <dbReference type="ARBA" id="ARBA00022771"/>
    </source>
</evidence>
<evidence type="ECO:0000256" key="8">
    <source>
        <dbReference type="ARBA" id="ARBA00023186"/>
    </source>
</evidence>
<dbReference type="GO" id="GO:0031072">
    <property type="term" value="F:heat shock protein binding"/>
    <property type="evidence" value="ECO:0007669"/>
    <property type="project" value="InterPro"/>
</dbReference>
<feature type="binding site" evidence="11">
    <location>
        <position position="174"/>
    </location>
    <ligand>
        <name>Zn(2+)</name>
        <dbReference type="ChEBI" id="CHEBI:29105"/>
        <label>2</label>
    </ligand>
</feature>
<evidence type="ECO:0000256" key="10">
    <source>
        <dbReference type="ARBA" id="ARBA00067609"/>
    </source>
</evidence>
<dbReference type="PROSITE" id="PS00636">
    <property type="entry name" value="DNAJ_1"/>
    <property type="match status" value="1"/>
</dbReference>
<dbReference type="PROSITE" id="PS51188">
    <property type="entry name" value="ZF_CR"/>
    <property type="match status" value="1"/>
</dbReference>
<dbReference type="Gene3D" id="2.10.230.10">
    <property type="entry name" value="Heat shock protein DnaJ, cysteine-rich domain"/>
    <property type="match status" value="1"/>
</dbReference>
<feature type="binding site" evidence="11">
    <location>
        <position position="188"/>
    </location>
    <ligand>
        <name>Zn(2+)</name>
        <dbReference type="ChEBI" id="CHEBI:29105"/>
        <label>1</label>
    </ligand>
</feature>
<dbReference type="Pfam" id="PF00684">
    <property type="entry name" value="DnaJ_CXXCXGXG"/>
    <property type="match status" value="1"/>
</dbReference>
<dbReference type="GO" id="GO:0051082">
    <property type="term" value="F:unfolded protein binding"/>
    <property type="evidence" value="ECO:0007669"/>
    <property type="project" value="UniProtKB-UniRule"/>
</dbReference>
<feature type="binding site" evidence="11">
    <location>
        <position position="151"/>
    </location>
    <ligand>
        <name>Zn(2+)</name>
        <dbReference type="ChEBI" id="CHEBI:29105"/>
        <label>2</label>
    </ligand>
</feature>
<dbReference type="CDD" id="cd10747">
    <property type="entry name" value="DnaJ_C"/>
    <property type="match status" value="1"/>
</dbReference>
<dbReference type="InterPro" id="IPR036869">
    <property type="entry name" value="J_dom_sf"/>
</dbReference>
<comment type="cofactor">
    <cofactor evidence="11">
        <name>Zn(2+)</name>
        <dbReference type="ChEBI" id="CHEBI:29105"/>
    </cofactor>
    <text evidence="11">Binds 2 Zn(2+) ions per monomer.</text>
</comment>
<dbReference type="EMBL" id="CP026923">
    <property type="protein sequence ID" value="AVG23788.1"/>
    <property type="molecule type" value="Genomic_DNA"/>
</dbReference>
<dbReference type="GO" id="GO:0006260">
    <property type="term" value="P:DNA replication"/>
    <property type="evidence" value="ECO:0007669"/>
    <property type="project" value="UniProtKB-KW"/>
</dbReference>
<feature type="domain" description="J" evidence="13">
    <location>
        <begin position="4"/>
        <end position="68"/>
    </location>
</feature>
<dbReference type="GO" id="GO:0005737">
    <property type="term" value="C:cytoplasm"/>
    <property type="evidence" value="ECO:0007669"/>
    <property type="project" value="UniProtKB-SubCell"/>
</dbReference>
<sequence>MAVDHYEVLGVARDASSDEIRKAYRRLARELHPDVNKDEGAEDRFKQVTHAYEVLSDAQSRQRYDRGGDEQGGFGPFGDIFETFFGGGGQTRGPRSRTERGQDALLRVEVDLTEVIFGTTTTLEIDTAVVCDSCQGSCCAPGTQPRTCDICQGSGQVQRTVRSLLGNMVTQSPCGSCRGFGSVIDQPCPSCAGQGRVRSSQSLEVEIPAGIETGQRIHMAGAGEVGHGGGPAGDLYLEIQVRAHETFERHGDDLVATIDVDLVDAILGAEATIDALDGPVDITIRPGVQSEDVLTIKGRGVTKLRGAGRGDLKLPVHVVTPSKLGGKEIDLVKKLREIRKPHPPTLKANQSGTFQRLRERFFGA</sequence>
<keyword evidence="16" id="KW-1185">Reference proteome</keyword>
<dbReference type="KEGG" id="psai:C3B54_11809"/>
<keyword evidence="2 11" id="KW-0235">DNA replication</keyword>
<proteinExistence type="inferred from homology"/>
<dbReference type="FunFam" id="2.10.230.10:FF:000002">
    <property type="entry name" value="Molecular chaperone DnaJ"/>
    <property type="match status" value="1"/>
</dbReference>
<dbReference type="InterPro" id="IPR036410">
    <property type="entry name" value="HSP_DnaJ_Cys-rich_dom_sf"/>
</dbReference>
<evidence type="ECO:0000256" key="3">
    <source>
        <dbReference type="ARBA" id="ARBA00022723"/>
    </source>
</evidence>
<evidence type="ECO:0000259" key="14">
    <source>
        <dbReference type="PROSITE" id="PS51188"/>
    </source>
</evidence>
<dbReference type="GO" id="GO:0009408">
    <property type="term" value="P:response to heat"/>
    <property type="evidence" value="ECO:0007669"/>
    <property type="project" value="InterPro"/>
</dbReference>
<evidence type="ECO:0000259" key="13">
    <source>
        <dbReference type="PROSITE" id="PS50076"/>
    </source>
</evidence>
<dbReference type="GO" id="GO:0042026">
    <property type="term" value="P:protein refolding"/>
    <property type="evidence" value="ECO:0007669"/>
    <property type="project" value="TreeGrafter"/>
</dbReference>
<keyword evidence="6 11" id="KW-0862">Zinc</keyword>
<evidence type="ECO:0000256" key="6">
    <source>
        <dbReference type="ARBA" id="ARBA00022833"/>
    </source>
</evidence>
<feature type="binding site" evidence="11">
    <location>
        <position position="131"/>
    </location>
    <ligand>
        <name>Zn(2+)</name>
        <dbReference type="ChEBI" id="CHEBI:29105"/>
        <label>1</label>
    </ligand>
</feature>
<dbReference type="SUPFAM" id="SSF46565">
    <property type="entry name" value="Chaperone J-domain"/>
    <property type="match status" value="1"/>
</dbReference>
<reference evidence="15 16" key="1">
    <citation type="submission" date="2018-02" db="EMBL/GenBank/DDBJ databases">
        <title>Complete genome of the streamlined marine actinobacterium Pontimonas salivibrio CL-TW6 adapted to coastal planktonic lifestype.</title>
        <authorList>
            <person name="Cho B.C."/>
            <person name="Hardies S.C."/>
            <person name="Jang G.I."/>
            <person name="Hwang C.Y."/>
        </authorList>
    </citation>
    <scope>NUCLEOTIDE SEQUENCE [LARGE SCALE GENOMIC DNA]</scope>
    <source>
        <strain evidence="15 16">CL-TW6</strain>
    </source>
</reference>
<dbReference type="CDD" id="cd06257">
    <property type="entry name" value="DnaJ"/>
    <property type="match status" value="1"/>
</dbReference>
<dbReference type="InterPro" id="IPR018253">
    <property type="entry name" value="DnaJ_domain_CS"/>
</dbReference>
<feature type="binding site" evidence="11">
    <location>
        <position position="177"/>
    </location>
    <ligand>
        <name>Zn(2+)</name>
        <dbReference type="ChEBI" id="CHEBI:29105"/>
        <label>2</label>
    </ligand>
</feature>
<keyword evidence="5 11" id="KW-0863">Zinc-finger</keyword>
<dbReference type="InterPro" id="IPR008971">
    <property type="entry name" value="HSP40/DnaJ_pept-bd"/>
</dbReference>
<evidence type="ECO:0000256" key="1">
    <source>
        <dbReference type="ARBA" id="ARBA00022490"/>
    </source>
</evidence>
<dbReference type="GO" id="GO:0005524">
    <property type="term" value="F:ATP binding"/>
    <property type="evidence" value="ECO:0007669"/>
    <property type="project" value="InterPro"/>
</dbReference>
<dbReference type="InterPro" id="IPR002939">
    <property type="entry name" value="DnaJ_C"/>
</dbReference>
<comment type="similarity">
    <text evidence="9 11">Belongs to the DnaJ family.</text>
</comment>
<dbReference type="SUPFAM" id="SSF57938">
    <property type="entry name" value="DnaJ/Hsp40 cysteine-rich domain"/>
    <property type="match status" value="1"/>
</dbReference>
<dbReference type="FunFam" id="2.60.260.20:FF:000013">
    <property type="entry name" value="DnaJ subfamily B member 11"/>
    <property type="match status" value="1"/>
</dbReference>
<dbReference type="Gene3D" id="2.60.260.20">
    <property type="entry name" value="Urease metallochaperone UreE, N-terminal domain"/>
    <property type="match status" value="2"/>
</dbReference>
<evidence type="ECO:0000256" key="7">
    <source>
        <dbReference type="ARBA" id="ARBA00023016"/>
    </source>
</evidence>
<comment type="caution">
    <text evidence="11">Lacks conserved residue(s) required for the propagation of feature annotation.</text>
</comment>
<feature type="domain" description="CR-type" evidence="14">
    <location>
        <begin position="118"/>
        <end position="200"/>
    </location>
</feature>
<gene>
    <name evidence="11" type="primary">dnaJ</name>
    <name evidence="15" type="ORF">C3B54_11809</name>
</gene>
<dbReference type="InterPro" id="IPR001305">
    <property type="entry name" value="HSP_DnaJ_Cys-rich_dom"/>
</dbReference>
<comment type="function">
    <text evidence="11">Participates actively in the response to hyperosmotic and heat shock by preventing the aggregation of stress-denatured proteins and by disaggregating proteins, also in an autonomous, DnaK-independent fashion. Unfolded proteins bind initially to DnaJ; upon interaction with the DnaJ-bound protein, DnaK hydrolyzes its bound ATP, resulting in the formation of a stable complex. GrpE releases ADP from DnaK; ATP binding to DnaK triggers the release of the substrate protein, thus completing the reaction cycle. Several rounds of ATP-dependent interactions between DnaJ, DnaK and GrpE are required for fully efficient folding. Also involved, together with DnaK and GrpE, in the DNA replication of plasmids through activation of initiation proteins.</text>
</comment>
<keyword evidence="4 11" id="KW-0677">Repeat</keyword>
<dbReference type="AlphaFoldDB" id="A0A2L2BQ60"/>
<feature type="binding site" evidence="11">
    <location>
        <position position="134"/>
    </location>
    <ligand>
        <name>Zn(2+)</name>
        <dbReference type="ChEBI" id="CHEBI:29105"/>
        <label>1</label>
    </ligand>
</feature>
<keyword evidence="8 11" id="KW-0143">Chaperone</keyword>
<dbReference type="NCBIfam" id="NF008035">
    <property type="entry name" value="PRK10767.1"/>
    <property type="match status" value="1"/>
</dbReference>
<dbReference type="HAMAP" id="MF_01152">
    <property type="entry name" value="DnaJ"/>
    <property type="match status" value="1"/>
</dbReference>
<comment type="subcellular location">
    <subcellularLocation>
        <location evidence="11">Cytoplasm</location>
    </subcellularLocation>
</comment>
<dbReference type="Gene3D" id="1.10.287.110">
    <property type="entry name" value="DnaJ domain"/>
    <property type="match status" value="1"/>
</dbReference>
<evidence type="ECO:0000256" key="9">
    <source>
        <dbReference type="ARBA" id="ARBA00061004"/>
    </source>
</evidence>
<accession>A0A2L2BQ60</accession>
<dbReference type="PANTHER" id="PTHR43096:SF48">
    <property type="entry name" value="CHAPERONE PROTEIN DNAJ"/>
    <property type="match status" value="1"/>
</dbReference>
<evidence type="ECO:0000256" key="2">
    <source>
        <dbReference type="ARBA" id="ARBA00022705"/>
    </source>
</evidence>
<dbReference type="Proteomes" id="UP000243077">
    <property type="component" value="Chromosome"/>
</dbReference>
<evidence type="ECO:0000256" key="11">
    <source>
        <dbReference type="HAMAP-Rule" id="MF_01152"/>
    </source>
</evidence>
<keyword evidence="7 11" id="KW-0346">Stress response</keyword>